<feature type="compositionally biased region" description="Polar residues" evidence="2">
    <location>
        <begin position="66"/>
        <end position="75"/>
    </location>
</feature>
<dbReference type="InterPro" id="IPR050767">
    <property type="entry name" value="Sel1_AlgK"/>
</dbReference>
<dbReference type="PANTHER" id="PTHR11102:SF160">
    <property type="entry name" value="ERAD-ASSOCIATED E3 UBIQUITIN-PROTEIN LIGASE COMPONENT HRD3"/>
    <property type="match status" value="1"/>
</dbReference>
<dbReference type="Pfam" id="PF08238">
    <property type="entry name" value="Sel1"/>
    <property type="match status" value="5"/>
</dbReference>
<dbReference type="SUPFAM" id="SSF81901">
    <property type="entry name" value="HCP-like"/>
    <property type="match status" value="2"/>
</dbReference>
<dbReference type="InterPro" id="IPR006597">
    <property type="entry name" value="Sel1-like"/>
</dbReference>
<evidence type="ECO:0000313" key="4">
    <source>
        <dbReference type="Proteomes" id="UP000664859"/>
    </source>
</evidence>
<reference evidence="3" key="1">
    <citation type="submission" date="2021-02" db="EMBL/GenBank/DDBJ databases">
        <title>First Annotated Genome of the Yellow-green Alga Tribonema minus.</title>
        <authorList>
            <person name="Mahan K.M."/>
        </authorList>
    </citation>
    <scope>NUCLEOTIDE SEQUENCE</scope>
    <source>
        <strain evidence="3">UTEX B ZZ1240</strain>
    </source>
</reference>
<feature type="compositionally biased region" description="Pro residues" evidence="2">
    <location>
        <begin position="78"/>
        <end position="90"/>
    </location>
</feature>
<proteinExistence type="inferred from homology"/>
<dbReference type="EMBL" id="JAFCMP010000390">
    <property type="protein sequence ID" value="KAG5180438.1"/>
    <property type="molecule type" value="Genomic_DNA"/>
</dbReference>
<feature type="compositionally biased region" description="Low complexity" evidence="2">
    <location>
        <begin position="151"/>
        <end position="164"/>
    </location>
</feature>
<evidence type="ECO:0000256" key="2">
    <source>
        <dbReference type="SAM" id="MobiDB-lite"/>
    </source>
</evidence>
<feature type="region of interest" description="Disordered" evidence="2">
    <location>
        <begin position="1"/>
        <end position="210"/>
    </location>
</feature>
<feature type="region of interest" description="Disordered" evidence="2">
    <location>
        <begin position="222"/>
        <end position="323"/>
    </location>
</feature>
<dbReference type="InterPro" id="IPR011990">
    <property type="entry name" value="TPR-like_helical_dom_sf"/>
</dbReference>
<evidence type="ECO:0000256" key="1">
    <source>
        <dbReference type="ARBA" id="ARBA00038101"/>
    </source>
</evidence>
<feature type="compositionally biased region" description="Basic and acidic residues" evidence="2">
    <location>
        <begin position="928"/>
        <end position="951"/>
    </location>
</feature>
<dbReference type="AlphaFoldDB" id="A0A835Z1C8"/>
<comment type="caution">
    <text evidence="3">The sequence shown here is derived from an EMBL/GenBank/DDBJ whole genome shotgun (WGS) entry which is preliminary data.</text>
</comment>
<dbReference type="PANTHER" id="PTHR11102">
    <property type="entry name" value="SEL-1-LIKE PROTEIN"/>
    <property type="match status" value="1"/>
</dbReference>
<dbReference type="OrthoDB" id="189290at2759"/>
<feature type="region of interest" description="Disordered" evidence="2">
    <location>
        <begin position="874"/>
        <end position="905"/>
    </location>
</feature>
<protein>
    <submittedName>
        <fullName evidence="3">Uncharacterized protein</fullName>
    </submittedName>
</protein>
<gene>
    <name evidence="3" type="ORF">JKP88DRAFT_323850</name>
</gene>
<keyword evidence="4" id="KW-1185">Reference proteome</keyword>
<feature type="compositionally biased region" description="Low complexity" evidence="2">
    <location>
        <begin position="200"/>
        <end position="210"/>
    </location>
</feature>
<name>A0A835Z1C8_9STRA</name>
<dbReference type="SMART" id="SM00671">
    <property type="entry name" value="SEL1"/>
    <property type="match status" value="4"/>
</dbReference>
<dbReference type="Gene3D" id="1.25.40.10">
    <property type="entry name" value="Tetratricopeptide repeat domain"/>
    <property type="match status" value="2"/>
</dbReference>
<feature type="compositionally biased region" description="Low complexity" evidence="2">
    <location>
        <begin position="222"/>
        <end position="237"/>
    </location>
</feature>
<accession>A0A835Z1C8</accession>
<organism evidence="3 4">
    <name type="scientific">Tribonema minus</name>
    <dbReference type="NCBI Taxonomy" id="303371"/>
    <lineage>
        <taxon>Eukaryota</taxon>
        <taxon>Sar</taxon>
        <taxon>Stramenopiles</taxon>
        <taxon>Ochrophyta</taxon>
        <taxon>PX clade</taxon>
        <taxon>Xanthophyceae</taxon>
        <taxon>Tribonematales</taxon>
        <taxon>Tribonemataceae</taxon>
        <taxon>Tribonema</taxon>
    </lineage>
</organism>
<dbReference type="Proteomes" id="UP000664859">
    <property type="component" value="Unassembled WGS sequence"/>
</dbReference>
<comment type="similarity">
    <text evidence="1">Belongs to the sel-1 family.</text>
</comment>
<feature type="compositionally biased region" description="Pro residues" evidence="2">
    <location>
        <begin position="11"/>
        <end position="28"/>
    </location>
</feature>
<feature type="compositionally biased region" description="Pro residues" evidence="2">
    <location>
        <begin position="298"/>
        <end position="307"/>
    </location>
</feature>
<feature type="region of interest" description="Disordered" evidence="2">
    <location>
        <begin position="919"/>
        <end position="968"/>
    </location>
</feature>
<feature type="compositionally biased region" description="Low complexity" evidence="2">
    <location>
        <begin position="96"/>
        <end position="134"/>
    </location>
</feature>
<evidence type="ECO:0000313" key="3">
    <source>
        <dbReference type="EMBL" id="KAG5180438.1"/>
    </source>
</evidence>
<sequence length="989" mass="101129">MPAGGAVLVPPLRPGQKPPPPPGGPPPAGLGSGLEPLRRESVTRLFPDSQQAPPQPPRRPLLRATSLDSVPTLSPQGFKPPPPRGPPPPGAERRNSSSVPLLQPLSSRPSTDGSSSNGANSSASLAAASMSDLSKGGSMAPLAPLDPPPGGDAAAAAGASRRPSAPFPGGLSKHPSPPQGLPPEAASMGPRRHSLQSLPTAAAVATASAEAAAALALAGVAQLRRPSGDSSAASAAGAPPPPMQPPPHRRPSDASQSTLLTAAPGAASQVRRPSGDSISSSGGGGGSCAPPPAHRRPSGPPPGPPPLLEGGRRPSGAGAAALGAGGPMVPRLSLSSYCPERAAGAVVGDMGGLRSRRGSQQPPAVEYRRYSITGEAEFCVPDGGEGLGRRPSVGSDRSGGGYGGAGAIQGHVMTAIVRALSLRPAGDDGPGLTAVQCFNQGVTHQRHGEQAAAAAMYARAAEMGHPKAQHNLAAMYEKGVSGMAKDDREAVRLFTLAAEAGLAESSYSLAMHFKLGLGCEQDDGKCVHYLERASGQGLPKAQFNLGLMYEKGRGIAPDVLAAEALDAAKECYRSAAMAGVPKPRRRHTRIITASSPPPSLLPAPLQAAVNLGVLYLSAVRHVAVCCARQAHATGRACLPCDARRAVGRRPAAAAEHTGAEATAHFTSAPTALVSLNCTSPQPRRTAAAHAPLSWAPSAEAAMQSTTSASTAHGTRLCESQPHSLLQLTRGRQRASLRCAGRLAADGGLNAEAEAVRWFRRAADYGDASAKWNLALCYQRGIGVPADAAMAQRLRDEVDEIEQSASGVPAAAAAVAHAGAAPKQQLQPPPQQQQAQQRPEAFYFRRESSDSTATLDGRALPPQLQAATAAAAAAAAPKASVTPEYPADRKPRGSPESAVRKSSSSFGPAALEQAIAAGRAQALRGAPRGAEEKDEWSPLHRVPSDRSLERHQPPPSTLQRRPSKPTPEAIARVKAAKSLFEAKNAARDDA</sequence>
<feature type="region of interest" description="Disordered" evidence="2">
    <location>
        <begin position="811"/>
        <end position="839"/>
    </location>
</feature>